<dbReference type="InterPro" id="IPR011527">
    <property type="entry name" value="ABC1_TM_dom"/>
</dbReference>
<evidence type="ECO:0000256" key="1">
    <source>
        <dbReference type="ARBA" id="ARBA00004651"/>
    </source>
</evidence>
<accession>A0A0B8ZXD7</accession>
<organism evidence="10 11">
    <name type="scientific">Novosphingobium subterraneum</name>
    <dbReference type="NCBI Taxonomy" id="48936"/>
    <lineage>
        <taxon>Bacteria</taxon>
        <taxon>Pseudomonadati</taxon>
        <taxon>Pseudomonadota</taxon>
        <taxon>Alphaproteobacteria</taxon>
        <taxon>Sphingomonadales</taxon>
        <taxon>Sphingomonadaceae</taxon>
        <taxon>Novosphingobium</taxon>
    </lineage>
</organism>
<dbReference type="InterPro" id="IPR027417">
    <property type="entry name" value="P-loop_NTPase"/>
</dbReference>
<dbReference type="Pfam" id="PF00664">
    <property type="entry name" value="ABC_membrane"/>
    <property type="match status" value="1"/>
</dbReference>
<gene>
    <name evidence="10" type="ORF">NJ75_04502</name>
</gene>
<dbReference type="GO" id="GO:0030253">
    <property type="term" value="P:protein secretion by the type I secretion system"/>
    <property type="evidence" value="ECO:0007669"/>
    <property type="project" value="InterPro"/>
</dbReference>
<keyword evidence="4" id="KW-0067">ATP-binding</keyword>
<dbReference type="InterPro" id="IPR010128">
    <property type="entry name" value="ATPase_T1SS_PrtD-like"/>
</dbReference>
<dbReference type="GO" id="GO:0030256">
    <property type="term" value="C:type I protein secretion system complex"/>
    <property type="evidence" value="ECO:0007669"/>
    <property type="project" value="InterPro"/>
</dbReference>
<dbReference type="GO" id="GO:0034040">
    <property type="term" value="F:ATPase-coupled lipid transmembrane transporter activity"/>
    <property type="evidence" value="ECO:0007669"/>
    <property type="project" value="TreeGrafter"/>
</dbReference>
<evidence type="ECO:0000256" key="7">
    <source>
        <dbReference type="SAM" id="Phobius"/>
    </source>
</evidence>
<protein>
    <submittedName>
        <fullName evidence="10">Type I secretion system ATPase, PrtD</fullName>
    </submittedName>
</protein>
<dbReference type="PANTHER" id="PTHR24221">
    <property type="entry name" value="ATP-BINDING CASSETTE SUB-FAMILY B"/>
    <property type="match status" value="1"/>
</dbReference>
<feature type="transmembrane region" description="Helical" evidence="7">
    <location>
        <begin position="49"/>
        <end position="70"/>
    </location>
</feature>
<sequence>MMLQLQGELGRAIERYKSAFVAVALLSACLNILLLGGSIYMMMVYDSVLPSHSLATLFGLFAMLVTVYGFQGMFEIQRGRILSSVATGLDRAVSMRIQRAVSEMQLMQGRSPGDGLMAMRDLDNVRTFLSGSGPAALIDLPWILFFLVVLTLLHYWLGLTALMGSLVLVVLTVLNDRNTRKSSNNLAELTSRRNGLAESNLRNAEAITGLGMRETMIARWDLLNRHLLGQQDIAVRSANVFGGITRVMRQGLQSLILTVGALLVIDGDASGGIIFASSVLFGRALAPVDQAIANWKGLSAAREGWKRLNTILQQYGDQRTPSVRLPVPNAMLTVNHLVLGPPGSDKPTVQGVNFSLSAGDALAVIGPSGSGKTSLARALVGAWLPMRGDLRLDGFCYDQWHEERFGQLFGYLPQTVGLLDGTIAENIARFQERAPSEAIRKAARSAGVEDLISRLPKGFDTPVGPEGQFLSAGQRQRIGLARALYGDPFVVVMDEPNSNLDEAGEASLLSAMSSVRARGGIVIAITHRPSLLEMTNKVLFIADGKMVRFGSREAVLNSVVHNAPRFAATSTSASVTG</sequence>
<evidence type="ECO:0000313" key="11">
    <source>
        <dbReference type="Proteomes" id="UP000031338"/>
    </source>
</evidence>
<comment type="caution">
    <text evidence="10">The sequence shown here is derived from an EMBL/GenBank/DDBJ whole genome shotgun (WGS) entry which is preliminary data.</text>
</comment>
<reference evidence="10 11" key="1">
    <citation type="submission" date="2014-10" db="EMBL/GenBank/DDBJ databases">
        <title>Draft genome sequence of Novosphingobium subterraneum DSM 12447.</title>
        <authorList>
            <person name="Gan H.M."/>
            <person name="Gan H.Y."/>
            <person name="Savka M.A."/>
        </authorList>
    </citation>
    <scope>NUCLEOTIDE SEQUENCE [LARGE SCALE GENOMIC DNA]</scope>
    <source>
        <strain evidence="10 11">DSM 12447</strain>
    </source>
</reference>
<feature type="transmembrane region" description="Helical" evidence="7">
    <location>
        <begin position="155"/>
        <end position="174"/>
    </location>
</feature>
<dbReference type="RefSeq" id="WP_082013539.1">
    <property type="nucleotide sequence ID" value="NZ_JRVC01000034.1"/>
</dbReference>
<comment type="subcellular location">
    <subcellularLocation>
        <location evidence="1">Cell membrane</location>
        <topology evidence="1">Multi-pass membrane protein</topology>
    </subcellularLocation>
</comment>
<dbReference type="Pfam" id="PF00005">
    <property type="entry name" value="ABC_tran"/>
    <property type="match status" value="1"/>
</dbReference>
<dbReference type="InterPro" id="IPR039421">
    <property type="entry name" value="Type_1_exporter"/>
</dbReference>
<keyword evidence="11" id="KW-1185">Reference proteome</keyword>
<dbReference type="Gene3D" id="3.40.50.300">
    <property type="entry name" value="P-loop containing nucleotide triphosphate hydrolases"/>
    <property type="match status" value="1"/>
</dbReference>
<dbReference type="AlphaFoldDB" id="A0A0B8ZXD7"/>
<dbReference type="GO" id="GO:0140359">
    <property type="term" value="F:ABC-type transporter activity"/>
    <property type="evidence" value="ECO:0007669"/>
    <property type="project" value="InterPro"/>
</dbReference>
<dbReference type="STRING" id="48936.NJ75_04502"/>
<feature type="transmembrane region" description="Helical" evidence="7">
    <location>
        <begin position="127"/>
        <end position="149"/>
    </location>
</feature>
<keyword evidence="3" id="KW-0547">Nucleotide-binding</keyword>
<dbReference type="InterPro" id="IPR017871">
    <property type="entry name" value="ABC_transporter-like_CS"/>
</dbReference>
<dbReference type="InterPro" id="IPR003593">
    <property type="entry name" value="AAA+_ATPase"/>
</dbReference>
<evidence type="ECO:0000259" key="9">
    <source>
        <dbReference type="PROSITE" id="PS50929"/>
    </source>
</evidence>
<feature type="transmembrane region" description="Helical" evidence="7">
    <location>
        <begin position="255"/>
        <end position="281"/>
    </location>
</feature>
<dbReference type="GO" id="GO:0005886">
    <property type="term" value="C:plasma membrane"/>
    <property type="evidence" value="ECO:0007669"/>
    <property type="project" value="UniProtKB-SubCell"/>
</dbReference>
<dbReference type="GO" id="GO:0005524">
    <property type="term" value="F:ATP binding"/>
    <property type="evidence" value="ECO:0007669"/>
    <property type="project" value="UniProtKB-KW"/>
</dbReference>
<dbReference type="PROSITE" id="PS50929">
    <property type="entry name" value="ABC_TM1F"/>
    <property type="match status" value="1"/>
</dbReference>
<dbReference type="NCBIfam" id="TIGR01842">
    <property type="entry name" value="type_I_sec_PrtD"/>
    <property type="match status" value="1"/>
</dbReference>
<feature type="domain" description="ABC transmembrane type-1" evidence="9">
    <location>
        <begin position="21"/>
        <end position="300"/>
    </location>
</feature>
<proteinExistence type="predicted"/>
<evidence type="ECO:0000313" key="10">
    <source>
        <dbReference type="EMBL" id="KHS41782.1"/>
    </source>
</evidence>
<dbReference type="PATRIC" id="fig|48936.3.peg.4537"/>
<feature type="domain" description="ABC transporter" evidence="8">
    <location>
        <begin position="332"/>
        <end position="568"/>
    </location>
</feature>
<evidence type="ECO:0000256" key="2">
    <source>
        <dbReference type="ARBA" id="ARBA00022692"/>
    </source>
</evidence>
<dbReference type="Gene3D" id="1.20.1560.10">
    <property type="entry name" value="ABC transporter type 1, transmembrane domain"/>
    <property type="match status" value="1"/>
</dbReference>
<feature type="transmembrane region" description="Helical" evidence="7">
    <location>
        <begin position="20"/>
        <end position="43"/>
    </location>
</feature>
<dbReference type="PROSITE" id="PS50893">
    <property type="entry name" value="ABC_TRANSPORTER_2"/>
    <property type="match status" value="1"/>
</dbReference>
<dbReference type="Proteomes" id="UP000031338">
    <property type="component" value="Unassembled WGS sequence"/>
</dbReference>
<evidence type="ECO:0000256" key="4">
    <source>
        <dbReference type="ARBA" id="ARBA00022840"/>
    </source>
</evidence>
<keyword evidence="5 7" id="KW-1133">Transmembrane helix</keyword>
<name>A0A0B8ZXD7_9SPHN</name>
<keyword evidence="6 7" id="KW-0472">Membrane</keyword>
<evidence type="ECO:0000259" key="8">
    <source>
        <dbReference type="PROSITE" id="PS50893"/>
    </source>
</evidence>
<dbReference type="SUPFAM" id="SSF90123">
    <property type="entry name" value="ABC transporter transmembrane region"/>
    <property type="match status" value="1"/>
</dbReference>
<dbReference type="PROSITE" id="PS00211">
    <property type="entry name" value="ABC_TRANSPORTER_1"/>
    <property type="match status" value="1"/>
</dbReference>
<dbReference type="InterPro" id="IPR003439">
    <property type="entry name" value="ABC_transporter-like_ATP-bd"/>
</dbReference>
<evidence type="ECO:0000256" key="6">
    <source>
        <dbReference type="ARBA" id="ARBA00023136"/>
    </source>
</evidence>
<dbReference type="SMART" id="SM00382">
    <property type="entry name" value="AAA"/>
    <property type="match status" value="1"/>
</dbReference>
<keyword evidence="2 7" id="KW-0812">Transmembrane</keyword>
<evidence type="ECO:0000256" key="3">
    <source>
        <dbReference type="ARBA" id="ARBA00022741"/>
    </source>
</evidence>
<dbReference type="EMBL" id="JRVC01000034">
    <property type="protein sequence ID" value="KHS41782.1"/>
    <property type="molecule type" value="Genomic_DNA"/>
</dbReference>
<dbReference type="SUPFAM" id="SSF52540">
    <property type="entry name" value="P-loop containing nucleoside triphosphate hydrolases"/>
    <property type="match status" value="1"/>
</dbReference>
<evidence type="ECO:0000256" key="5">
    <source>
        <dbReference type="ARBA" id="ARBA00022989"/>
    </source>
</evidence>
<dbReference type="InterPro" id="IPR036640">
    <property type="entry name" value="ABC1_TM_sf"/>
</dbReference>
<dbReference type="PANTHER" id="PTHR24221:SF248">
    <property type="entry name" value="ABC TRANSPORTER TRANSMEMBRANE REGION"/>
    <property type="match status" value="1"/>
</dbReference>
<dbReference type="GO" id="GO:0016887">
    <property type="term" value="F:ATP hydrolysis activity"/>
    <property type="evidence" value="ECO:0007669"/>
    <property type="project" value="InterPro"/>
</dbReference>